<dbReference type="InterPro" id="IPR043502">
    <property type="entry name" value="DNA/RNA_pol_sf"/>
</dbReference>
<dbReference type="InterPro" id="IPR043128">
    <property type="entry name" value="Rev_trsase/Diguanyl_cyclase"/>
</dbReference>
<evidence type="ECO:0000313" key="7">
    <source>
        <dbReference type="EMBL" id="QKW53069.1"/>
    </source>
</evidence>
<dbReference type="Gene3D" id="1.10.150.20">
    <property type="entry name" value="5' to 3' exonuclease, C-terminal subdomain"/>
    <property type="match status" value="1"/>
</dbReference>
<reference evidence="7 8" key="1">
    <citation type="submission" date="2020-06" db="EMBL/GenBank/DDBJ databases">
        <title>Genome mining for natural products.</title>
        <authorList>
            <person name="Zhang B."/>
            <person name="Shi J."/>
            <person name="Ge H."/>
        </authorList>
    </citation>
    <scope>NUCLEOTIDE SEQUENCE [LARGE SCALE GENOMIC DNA]</scope>
    <source>
        <strain evidence="7 8">NA00687</strain>
    </source>
</reference>
<feature type="domain" description="UmuC" evidence="5">
    <location>
        <begin position="57"/>
        <end position="125"/>
    </location>
</feature>
<sequence length="415" mass="42387">MTHEGRETAGAGADAAASAGPREHPRPVERPAPGPVLCVRFHAPDGGPVGEDVYAGLLALLAELTPVVQALPPDGALADVRGALRYFGRDAAELAGIVRVRALARHGVDCTVGVAANPLLARMAAAQPPAGRRADGRPDPGCAGAGPAGPGCAARGGAGGGRRGGARGGRQAGAPGGACCGRRGAVHTVPDDPRAVAAFLARKPATALDGVGPVTARTLDAYGLGEVGQIAAAPPGTLQRILGATAGRAVYERAHGIDRAPVTPNSLARSIGAEHRFASDELDPVRRRRALLALADELGSRLRADGQVARALTLTVRYADRSVTTRGRTLPEPTAHTPALTSLAYALHESLALERARVRAVALRAEDLTAAERASRQLTFDPGDDKARRIEAVTDRARARFGARAARPAGTAAVG</sequence>
<dbReference type="PANTHER" id="PTHR35369:SF2">
    <property type="entry name" value="BLR3025 PROTEIN"/>
    <property type="match status" value="1"/>
</dbReference>
<keyword evidence="2" id="KW-0227">DNA damage</keyword>
<evidence type="ECO:0008006" key="9">
    <source>
        <dbReference type="Google" id="ProtNLM"/>
    </source>
</evidence>
<accession>A0A7H8NF07</accession>
<dbReference type="InterPro" id="IPR001126">
    <property type="entry name" value="UmuC"/>
</dbReference>
<dbReference type="AlphaFoldDB" id="A0A7H8NF07"/>
<feature type="compositionally biased region" description="Gly residues" evidence="4">
    <location>
        <begin position="143"/>
        <end position="179"/>
    </location>
</feature>
<dbReference type="GO" id="GO:0006281">
    <property type="term" value="P:DNA repair"/>
    <property type="evidence" value="ECO:0007669"/>
    <property type="project" value="InterPro"/>
</dbReference>
<evidence type="ECO:0000256" key="1">
    <source>
        <dbReference type="ARBA" id="ARBA00010945"/>
    </source>
</evidence>
<comment type="similarity">
    <text evidence="1">Belongs to the DNA polymerase type-Y family.</text>
</comment>
<dbReference type="InterPro" id="IPR050356">
    <property type="entry name" value="SulA_CellDiv_inhibitor"/>
</dbReference>
<dbReference type="SUPFAM" id="SSF100879">
    <property type="entry name" value="Lesion bypass DNA polymerase (Y-family), little finger domain"/>
    <property type="match status" value="1"/>
</dbReference>
<dbReference type="PANTHER" id="PTHR35369">
    <property type="entry name" value="BLR3025 PROTEIN-RELATED"/>
    <property type="match status" value="1"/>
</dbReference>
<dbReference type="Gene3D" id="3.30.1490.100">
    <property type="entry name" value="DNA polymerase, Y-family, little finger domain"/>
    <property type="match status" value="1"/>
</dbReference>
<evidence type="ECO:0000259" key="5">
    <source>
        <dbReference type="Pfam" id="PF00817"/>
    </source>
</evidence>
<keyword evidence="8" id="KW-1185">Reference proteome</keyword>
<proteinExistence type="inferred from homology"/>
<dbReference type="RefSeq" id="WP_176164779.1">
    <property type="nucleotide sequence ID" value="NZ_CP054929.1"/>
</dbReference>
<protein>
    <recommendedName>
        <fullName evidence="9">UmuC domain-containing protein</fullName>
    </recommendedName>
</protein>
<dbReference type="Proteomes" id="UP000509303">
    <property type="component" value="Chromosome"/>
</dbReference>
<dbReference type="EMBL" id="CP054929">
    <property type="protein sequence ID" value="QKW53069.1"/>
    <property type="molecule type" value="Genomic_DNA"/>
</dbReference>
<organism evidence="7 8">
    <name type="scientific">Streptomyces buecherae</name>
    <dbReference type="NCBI Taxonomy" id="2763006"/>
    <lineage>
        <taxon>Bacteria</taxon>
        <taxon>Bacillati</taxon>
        <taxon>Actinomycetota</taxon>
        <taxon>Actinomycetes</taxon>
        <taxon>Kitasatosporales</taxon>
        <taxon>Streptomycetaceae</taxon>
        <taxon>Streptomyces</taxon>
    </lineage>
</organism>
<dbReference type="GO" id="GO:0003684">
    <property type="term" value="F:damaged DNA binding"/>
    <property type="evidence" value="ECO:0007669"/>
    <property type="project" value="InterPro"/>
</dbReference>
<dbReference type="InterPro" id="IPR017961">
    <property type="entry name" value="DNA_pol_Y-fam_little_finger"/>
</dbReference>
<evidence type="ECO:0000256" key="3">
    <source>
        <dbReference type="ARBA" id="ARBA00025589"/>
    </source>
</evidence>
<dbReference type="Gene3D" id="3.30.70.270">
    <property type="match status" value="1"/>
</dbReference>
<feature type="region of interest" description="Disordered" evidence="4">
    <location>
        <begin position="127"/>
        <end position="179"/>
    </location>
</feature>
<feature type="region of interest" description="Disordered" evidence="4">
    <location>
        <begin position="1"/>
        <end position="31"/>
    </location>
</feature>
<evidence type="ECO:0000256" key="4">
    <source>
        <dbReference type="SAM" id="MobiDB-lite"/>
    </source>
</evidence>
<name>A0A7H8NF07_9ACTN</name>
<dbReference type="SUPFAM" id="SSF56672">
    <property type="entry name" value="DNA/RNA polymerases"/>
    <property type="match status" value="1"/>
</dbReference>
<evidence type="ECO:0000256" key="2">
    <source>
        <dbReference type="ARBA" id="ARBA00022763"/>
    </source>
</evidence>
<evidence type="ECO:0000259" key="6">
    <source>
        <dbReference type="Pfam" id="PF11799"/>
    </source>
</evidence>
<feature type="domain" description="DNA polymerase Y-family little finger" evidence="6">
    <location>
        <begin position="269"/>
        <end position="379"/>
    </location>
</feature>
<dbReference type="InterPro" id="IPR036775">
    <property type="entry name" value="DNA_pol_Y-fam_lit_finger_sf"/>
</dbReference>
<comment type="function">
    <text evidence="3">Poorly processive, error-prone DNA polymerase involved in untargeted mutagenesis. Copies undamaged DNA at stalled replication forks, which arise in vivo from mismatched or misaligned primer ends. These misaligned primers can be extended by PolIV. Exhibits no 3'-5' exonuclease (proofreading) activity. May be involved in translesional synthesis, in conjunction with the beta clamp from PolIII.</text>
</comment>
<feature type="compositionally biased region" description="Low complexity" evidence="4">
    <location>
        <begin position="9"/>
        <end position="20"/>
    </location>
</feature>
<evidence type="ECO:0000313" key="8">
    <source>
        <dbReference type="Proteomes" id="UP000509303"/>
    </source>
</evidence>
<dbReference type="Pfam" id="PF11799">
    <property type="entry name" value="IMS_C"/>
    <property type="match status" value="1"/>
</dbReference>
<dbReference type="Pfam" id="PF00817">
    <property type="entry name" value="IMS"/>
    <property type="match status" value="1"/>
</dbReference>
<gene>
    <name evidence="7" type="ORF">HUT08_29965</name>
</gene>